<reference evidence="2" key="1">
    <citation type="submission" date="2022-10" db="EMBL/GenBank/DDBJ databases">
        <title>Genome assembly of Pristionchus species.</title>
        <authorList>
            <person name="Yoshida K."/>
            <person name="Sommer R.J."/>
        </authorList>
    </citation>
    <scope>NUCLEOTIDE SEQUENCE [LARGE SCALE GENOMIC DNA]</scope>
    <source>
        <strain evidence="2">RS5460</strain>
    </source>
</reference>
<evidence type="ECO:0000313" key="2">
    <source>
        <dbReference type="Proteomes" id="UP001328107"/>
    </source>
</evidence>
<dbReference type="Proteomes" id="UP001328107">
    <property type="component" value="Unassembled WGS sequence"/>
</dbReference>
<name>A0AAN5DEM4_9BILA</name>
<protein>
    <submittedName>
        <fullName evidence="1">Uncharacterized protein</fullName>
    </submittedName>
</protein>
<organism evidence="1 2">
    <name type="scientific">Pristionchus mayeri</name>
    <dbReference type="NCBI Taxonomy" id="1317129"/>
    <lineage>
        <taxon>Eukaryota</taxon>
        <taxon>Metazoa</taxon>
        <taxon>Ecdysozoa</taxon>
        <taxon>Nematoda</taxon>
        <taxon>Chromadorea</taxon>
        <taxon>Rhabditida</taxon>
        <taxon>Rhabditina</taxon>
        <taxon>Diplogasteromorpha</taxon>
        <taxon>Diplogasteroidea</taxon>
        <taxon>Neodiplogasteridae</taxon>
        <taxon>Pristionchus</taxon>
    </lineage>
</organism>
<comment type="caution">
    <text evidence="1">The sequence shown here is derived from an EMBL/GenBank/DDBJ whole genome shotgun (WGS) entry which is preliminary data.</text>
</comment>
<dbReference type="EMBL" id="BTRK01000006">
    <property type="protein sequence ID" value="GMR61601.1"/>
    <property type="molecule type" value="Genomic_DNA"/>
</dbReference>
<accession>A0AAN5DEM4</accession>
<feature type="non-terminal residue" evidence="1">
    <location>
        <position position="196"/>
    </location>
</feature>
<dbReference type="AlphaFoldDB" id="A0AAN5DEM4"/>
<gene>
    <name evidence="1" type="ORF">PMAYCL1PPCAC_31796</name>
</gene>
<evidence type="ECO:0000313" key="1">
    <source>
        <dbReference type="EMBL" id="GMR61601.1"/>
    </source>
</evidence>
<proteinExistence type="predicted"/>
<sequence length="196" mass="22423">MESVFDLRLKLHGRPFNLKKRIADYTKSGMLRKEISYVLQYNLVSSEERHAVLTLISECMGQRIGQFEIWLGKAWMEVETISSLLQEIQIKSLYLTLRILTKPFANQLISLTKTHGIYEIHLDVLGGDSDLDTVSMLLELSKHVPSMIINPVAPYIFGALDVEWGPIILKMFSNKLDTLRICNLGREHLISKYSAD</sequence>
<keyword evidence="2" id="KW-1185">Reference proteome</keyword>